<evidence type="ECO:0000313" key="6">
    <source>
        <dbReference type="RefSeq" id="XP_025414892.1"/>
    </source>
</evidence>
<feature type="region of interest" description="Disordered" evidence="1">
    <location>
        <begin position="238"/>
        <end position="259"/>
    </location>
</feature>
<keyword evidence="2" id="KW-0732">Signal</keyword>
<feature type="domain" description="Type VII secretion system protein EssD-like" evidence="3">
    <location>
        <begin position="96"/>
        <end position="187"/>
    </location>
</feature>
<dbReference type="GeneID" id="112686697"/>
<dbReference type="InterPro" id="IPR044927">
    <property type="entry name" value="Endonuclea_NS_2"/>
</dbReference>
<proteinExistence type="predicted"/>
<evidence type="ECO:0000259" key="3">
    <source>
        <dbReference type="Pfam" id="PF13930"/>
    </source>
</evidence>
<protein>
    <submittedName>
        <fullName evidence="6">Uncharacterized protein LOC112686697</fullName>
    </submittedName>
</protein>
<evidence type="ECO:0000256" key="2">
    <source>
        <dbReference type="SAM" id="SignalP"/>
    </source>
</evidence>
<gene>
    <name evidence="6" type="primary">LOC112686697</name>
    <name evidence="4" type="ORF">g.95861</name>
</gene>
<dbReference type="AlphaFoldDB" id="A0A2S2PZ91"/>
<dbReference type="Proteomes" id="UP000694846">
    <property type="component" value="Unplaced"/>
</dbReference>
<feature type="signal peptide" evidence="2">
    <location>
        <begin position="1"/>
        <end position="22"/>
    </location>
</feature>
<reference evidence="4" key="1">
    <citation type="submission" date="2018-04" db="EMBL/GenBank/DDBJ databases">
        <title>Transcriptome assembly of Sipha flava.</title>
        <authorList>
            <person name="Scully E.D."/>
            <person name="Geib S.M."/>
            <person name="Palmer N.A."/>
            <person name="Koch K."/>
            <person name="Bradshaw J."/>
            <person name="Heng-Moss T."/>
            <person name="Sarath G."/>
        </authorList>
    </citation>
    <scope>NUCLEOTIDE SEQUENCE</scope>
</reference>
<name>A0A2S2PZ91_9HEMI</name>
<evidence type="ECO:0000313" key="4">
    <source>
        <dbReference type="EMBL" id="MBY70723.1"/>
    </source>
</evidence>
<feature type="chain" id="PRO_5044578960" evidence="2">
    <location>
        <begin position="23"/>
        <end position="393"/>
    </location>
</feature>
<organism evidence="4">
    <name type="scientific">Sipha flava</name>
    <name type="common">yellow sugarcane aphid</name>
    <dbReference type="NCBI Taxonomy" id="143950"/>
    <lineage>
        <taxon>Eukaryota</taxon>
        <taxon>Metazoa</taxon>
        <taxon>Ecdysozoa</taxon>
        <taxon>Arthropoda</taxon>
        <taxon>Hexapoda</taxon>
        <taxon>Insecta</taxon>
        <taxon>Pterygota</taxon>
        <taxon>Neoptera</taxon>
        <taxon>Paraneoptera</taxon>
        <taxon>Hemiptera</taxon>
        <taxon>Sternorrhyncha</taxon>
        <taxon>Aphidomorpha</taxon>
        <taxon>Aphidoidea</taxon>
        <taxon>Aphididae</taxon>
        <taxon>Sipha</taxon>
    </lineage>
</organism>
<dbReference type="Pfam" id="PF13930">
    <property type="entry name" value="Endonuclea_NS_2"/>
    <property type="match status" value="1"/>
</dbReference>
<evidence type="ECO:0000256" key="1">
    <source>
        <dbReference type="SAM" id="MobiDB-lite"/>
    </source>
</evidence>
<sequence length="393" mass="44607">MKMMCSFNILLLVFLFICFSNAQFGELKKGYPKNVPPGNPITDYDYYEIQIKNKTTKIAKRVRAILNTLNRPGNSHDFGSAFEAQMEGMHAIKRPKDGTGPNDEKGHIIGSQFNGPAVDYNMVPMGSYQNRNFLVKNVFMSSYYDMEMRMRDFIAIGCGSVDLKVEINYLAPQNNGQQSYRPKSFDMYHTFVYKINGEDMYQPNSHLFTSFENSMGLVNIPEYIKQRNDPEQLNNFNPSRVGPVSGTPNKKIKKPSNPKRQQVINGKIQHFKISADQENEDMRIKVTNQKDKVDKTIAFSRDQCVDMTGFPNLLANDITILKGQCLMAYSEDSCTGSGIVIRAHNLNIKTNISNNPNVSSKIKSIQSCCQNLGLSVDNVYAPYDFKNPVHRQF</sequence>
<keyword evidence="5" id="KW-1185">Reference proteome</keyword>
<accession>A0A2S2PZ91</accession>
<reference evidence="6" key="2">
    <citation type="submission" date="2025-04" db="UniProtKB">
        <authorList>
            <consortium name="RefSeq"/>
        </authorList>
    </citation>
    <scope>IDENTIFICATION</scope>
    <source>
        <tissue evidence="6">Whole body</tissue>
    </source>
</reference>
<dbReference type="OrthoDB" id="6606584at2759"/>
<dbReference type="RefSeq" id="XP_025414892.1">
    <property type="nucleotide sequence ID" value="XM_025559107.1"/>
</dbReference>
<evidence type="ECO:0000313" key="5">
    <source>
        <dbReference type="Proteomes" id="UP000694846"/>
    </source>
</evidence>
<dbReference type="EMBL" id="GGMS01001520">
    <property type="protein sequence ID" value="MBY70723.1"/>
    <property type="molecule type" value="Transcribed_RNA"/>
</dbReference>